<reference evidence="2 3" key="1">
    <citation type="submission" date="2016-12" db="EMBL/GenBank/DDBJ databases">
        <title>The draft genome sequence of Actinophytocola xinjiangensis.</title>
        <authorList>
            <person name="Wang W."/>
            <person name="Yuan L."/>
        </authorList>
    </citation>
    <scope>NUCLEOTIDE SEQUENCE [LARGE SCALE GENOMIC DNA]</scope>
    <source>
        <strain evidence="2 3">CGMCC 4.4663</strain>
    </source>
</reference>
<name>A0A7Z0WK51_9PSEU</name>
<protein>
    <submittedName>
        <fullName evidence="2">Uncharacterized protein</fullName>
    </submittedName>
</protein>
<sequence length="221" mass="23788">MQFQDGPPPGGGTGLNWPVRIIGLVAIAVVSGFVYWFLNNESPQDPATGYGDQPPSTVVTTSGEFDFEMLEIDKPIVDKDCTKHSYGKIKDFLTENPCTQLVRAIYQAEIEDEYGGFRTIYTSVSVVEMPDEAQATDLRELTDTDNTGNVNDLVREGEVTIAGLKTLSAGGGYDSSQDGREVVIVEADYDPEASDGGSGEELDKVCGDAIRLSAEMLDAVS</sequence>
<evidence type="ECO:0000313" key="3">
    <source>
        <dbReference type="Proteomes" id="UP000185696"/>
    </source>
</evidence>
<organism evidence="2 3">
    <name type="scientific">Actinophytocola xinjiangensis</name>
    <dbReference type="NCBI Taxonomy" id="485602"/>
    <lineage>
        <taxon>Bacteria</taxon>
        <taxon>Bacillati</taxon>
        <taxon>Actinomycetota</taxon>
        <taxon>Actinomycetes</taxon>
        <taxon>Pseudonocardiales</taxon>
        <taxon>Pseudonocardiaceae</taxon>
    </lineage>
</organism>
<keyword evidence="1" id="KW-1133">Transmembrane helix</keyword>
<feature type="transmembrane region" description="Helical" evidence="1">
    <location>
        <begin position="17"/>
        <end position="38"/>
    </location>
</feature>
<comment type="caution">
    <text evidence="2">The sequence shown here is derived from an EMBL/GenBank/DDBJ whole genome shotgun (WGS) entry which is preliminary data.</text>
</comment>
<keyword evidence="3" id="KW-1185">Reference proteome</keyword>
<proteinExistence type="predicted"/>
<dbReference type="AlphaFoldDB" id="A0A7Z0WK51"/>
<dbReference type="Proteomes" id="UP000185696">
    <property type="component" value="Unassembled WGS sequence"/>
</dbReference>
<evidence type="ECO:0000313" key="2">
    <source>
        <dbReference type="EMBL" id="OLF08545.1"/>
    </source>
</evidence>
<accession>A0A7Z0WK51</accession>
<keyword evidence="1" id="KW-0812">Transmembrane</keyword>
<gene>
    <name evidence="2" type="ORF">BLA60_24195</name>
</gene>
<keyword evidence="1" id="KW-0472">Membrane</keyword>
<dbReference type="EMBL" id="MSIF01000012">
    <property type="protein sequence ID" value="OLF08545.1"/>
    <property type="molecule type" value="Genomic_DNA"/>
</dbReference>
<evidence type="ECO:0000256" key="1">
    <source>
        <dbReference type="SAM" id="Phobius"/>
    </source>
</evidence>